<dbReference type="OrthoDB" id="5570013at2759"/>
<dbReference type="EMBL" id="AACS02000003">
    <property type="protein sequence ID" value="EAU91888.1"/>
    <property type="molecule type" value="Genomic_DNA"/>
</dbReference>
<keyword evidence="4" id="KW-1185">Reference proteome</keyword>
<feature type="region of interest" description="Disordered" evidence="1">
    <location>
        <begin position="1"/>
        <end position="88"/>
    </location>
</feature>
<proteinExistence type="predicted"/>
<dbReference type="RefSeq" id="XP_001829966.1">
    <property type="nucleotide sequence ID" value="XM_001829914.1"/>
</dbReference>
<feature type="transmembrane region" description="Helical" evidence="2">
    <location>
        <begin position="108"/>
        <end position="126"/>
    </location>
</feature>
<feature type="compositionally biased region" description="Polar residues" evidence="1">
    <location>
        <begin position="47"/>
        <end position="67"/>
    </location>
</feature>
<dbReference type="VEuPathDB" id="FungiDB:CC1G_04655"/>
<gene>
    <name evidence="3" type="ORF">CC1G_04655</name>
</gene>
<keyword evidence="2" id="KW-0472">Membrane</keyword>
<feature type="compositionally biased region" description="Basic and acidic residues" evidence="1">
    <location>
        <begin position="574"/>
        <end position="586"/>
    </location>
</feature>
<reference evidence="3 4" key="1">
    <citation type="journal article" date="2010" name="Proc. Natl. Acad. Sci. U.S.A.">
        <title>Insights into evolution of multicellular fungi from the assembled chromosomes of the mushroom Coprinopsis cinerea (Coprinus cinereus).</title>
        <authorList>
            <person name="Stajich J.E."/>
            <person name="Wilke S.K."/>
            <person name="Ahren D."/>
            <person name="Au C.H."/>
            <person name="Birren B.W."/>
            <person name="Borodovsky M."/>
            <person name="Burns C."/>
            <person name="Canback B."/>
            <person name="Casselton L.A."/>
            <person name="Cheng C.K."/>
            <person name="Deng J."/>
            <person name="Dietrich F.S."/>
            <person name="Fargo D.C."/>
            <person name="Farman M.L."/>
            <person name="Gathman A.C."/>
            <person name="Goldberg J."/>
            <person name="Guigo R."/>
            <person name="Hoegger P.J."/>
            <person name="Hooker J.B."/>
            <person name="Huggins A."/>
            <person name="James T.Y."/>
            <person name="Kamada T."/>
            <person name="Kilaru S."/>
            <person name="Kodira C."/>
            <person name="Kues U."/>
            <person name="Kupfer D."/>
            <person name="Kwan H.S."/>
            <person name="Lomsadze A."/>
            <person name="Li W."/>
            <person name="Lilly W.W."/>
            <person name="Ma L.J."/>
            <person name="Mackey A.J."/>
            <person name="Manning G."/>
            <person name="Martin F."/>
            <person name="Muraguchi H."/>
            <person name="Natvig D.O."/>
            <person name="Palmerini H."/>
            <person name="Ramesh M.A."/>
            <person name="Rehmeyer C.J."/>
            <person name="Roe B.A."/>
            <person name="Shenoy N."/>
            <person name="Stanke M."/>
            <person name="Ter-Hovhannisyan V."/>
            <person name="Tunlid A."/>
            <person name="Velagapudi R."/>
            <person name="Vision T.J."/>
            <person name="Zeng Q."/>
            <person name="Zolan M.E."/>
            <person name="Pukkila P.J."/>
        </authorList>
    </citation>
    <scope>NUCLEOTIDE SEQUENCE [LARGE SCALE GENOMIC DNA]</scope>
    <source>
        <strain evidence="4">Okayama-7 / 130 / ATCC MYA-4618 / FGSC 9003</strain>
    </source>
</reference>
<protein>
    <submittedName>
        <fullName evidence="3">Uncharacterized protein</fullName>
    </submittedName>
</protein>
<organism evidence="3 4">
    <name type="scientific">Coprinopsis cinerea (strain Okayama-7 / 130 / ATCC MYA-4618 / FGSC 9003)</name>
    <name type="common">Inky cap fungus</name>
    <name type="synonym">Hormographiella aspergillata</name>
    <dbReference type="NCBI Taxonomy" id="240176"/>
    <lineage>
        <taxon>Eukaryota</taxon>
        <taxon>Fungi</taxon>
        <taxon>Dikarya</taxon>
        <taxon>Basidiomycota</taxon>
        <taxon>Agaricomycotina</taxon>
        <taxon>Agaricomycetes</taxon>
        <taxon>Agaricomycetidae</taxon>
        <taxon>Agaricales</taxon>
        <taxon>Agaricineae</taxon>
        <taxon>Psathyrellaceae</taxon>
        <taxon>Coprinopsis</taxon>
    </lineage>
</organism>
<feature type="region of interest" description="Disordered" evidence="1">
    <location>
        <begin position="532"/>
        <end position="554"/>
    </location>
</feature>
<dbReference type="GeneID" id="6006405"/>
<evidence type="ECO:0000256" key="2">
    <source>
        <dbReference type="SAM" id="Phobius"/>
    </source>
</evidence>
<feature type="region of interest" description="Disordered" evidence="1">
    <location>
        <begin position="574"/>
        <end position="599"/>
    </location>
</feature>
<dbReference type="InParanoid" id="A8N548"/>
<dbReference type="STRING" id="240176.A8N548"/>
<name>A8N548_COPC7</name>
<dbReference type="Proteomes" id="UP000001861">
    <property type="component" value="Unassembled WGS sequence"/>
</dbReference>
<dbReference type="KEGG" id="cci:CC1G_04655"/>
<dbReference type="OMA" id="DYARICL"/>
<evidence type="ECO:0000313" key="4">
    <source>
        <dbReference type="Proteomes" id="UP000001861"/>
    </source>
</evidence>
<sequence>MIKKPGEEDLNPPPYGNQAGTYPVIEPYPTTGFPASHPQRGGPSPQPQLTFQGQPQYSSAHQHQQQGPTPLANVPHTPPPPPPDASARLLGPRYTVAVNAYEPAWKRFLKALGIALFIYLLFSIFVESVVEVARWTVGHRHGRHQIPRDYPVPGGIVLGECTTSSGWRRTNRMNDAYDYYTPPKHALDLLDKETFPLAAETSFSFPLSILPSFANASRNSGAKADIPLSATKDNAFIVLSRGSMSAGDANIVTSPSQEKNKASVIVTVRYFEDKIRDLARVCSIVDGEGKRGVGIFTPDREIRDPKKHRIYFETTLILPELDGDERPLRVKKLETDVHNTAHHFAVDKDLVAFHEVSFKGSNGAVTIEKPLSTPKGKIRTSNGPISGTFNTSDSLLIQTQNGEVRVQVGLDYLEEKGKKPNLEIRTSNGQLRADISLSASSSSLAGSSKPAYDITTHTANARLSTSVLSTMPSSQGVDLTYDGSTANSPASLRLYPSYTGDFVVSTANGAADLRMFCADLLIDDSVLNQNEAEDEMENDNASADSGRGQCKERRVTRRVVRRNRIEGRIEWLGEKGRDSNGGEGRVRLRSSNGPAVLSL</sequence>
<evidence type="ECO:0000313" key="3">
    <source>
        <dbReference type="EMBL" id="EAU91888.1"/>
    </source>
</evidence>
<comment type="caution">
    <text evidence="3">The sequence shown here is derived from an EMBL/GenBank/DDBJ whole genome shotgun (WGS) entry which is preliminary data.</text>
</comment>
<keyword evidence="2" id="KW-1133">Transmembrane helix</keyword>
<keyword evidence="2" id="KW-0812">Transmembrane</keyword>
<accession>A8N548</accession>
<dbReference type="eggNOG" id="ENOG502SAMB">
    <property type="taxonomic scope" value="Eukaryota"/>
</dbReference>
<dbReference type="AlphaFoldDB" id="A8N548"/>
<evidence type="ECO:0000256" key="1">
    <source>
        <dbReference type="SAM" id="MobiDB-lite"/>
    </source>
</evidence>